<dbReference type="InterPro" id="IPR025792">
    <property type="entry name" value="tRNA_Gua_MeTrfase_euk"/>
</dbReference>
<feature type="domain" description="SAM-dependent methyltransferase TRM5/TYW2-type" evidence="13">
    <location>
        <begin position="135"/>
        <end position="434"/>
    </location>
</feature>
<accession>A0A0N5AI72</accession>
<evidence type="ECO:0000256" key="7">
    <source>
        <dbReference type="ARBA" id="ARBA00023128"/>
    </source>
</evidence>
<name>A0A0N5AI72_9BILA</name>
<comment type="function">
    <text evidence="11">Specifically methylates the N1 position of guanosine-37 in various cytoplasmic and mitochondrial tRNAs. Methylation is not dependent on the nature of the nucleoside 5' of the target nucleoside. This is the first step in the biosynthesis of wybutosine (yW), a modified base adjacent to the anticodon of tRNAs and required for accurate decoding.</text>
</comment>
<comment type="catalytic activity">
    <reaction evidence="10 11">
        <text>guanosine(37) in tRNA + S-adenosyl-L-methionine = N(1)-methylguanosine(37) in tRNA + S-adenosyl-L-homocysteine + H(+)</text>
        <dbReference type="Rhea" id="RHEA:36899"/>
        <dbReference type="Rhea" id="RHEA-COMP:10145"/>
        <dbReference type="Rhea" id="RHEA-COMP:10147"/>
        <dbReference type="ChEBI" id="CHEBI:15378"/>
        <dbReference type="ChEBI" id="CHEBI:57856"/>
        <dbReference type="ChEBI" id="CHEBI:59789"/>
        <dbReference type="ChEBI" id="CHEBI:73542"/>
        <dbReference type="ChEBI" id="CHEBI:74269"/>
        <dbReference type="EC" id="2.1.1.228"/>
    </reaction>
</comment>
<dbReference type="Proteomes" id="UP000046393">
    <property type="component" value="Unplaced"/>
</dbReference>
<dbReference type="GO" id="GO:0005759">
    <property type="term" value="C:mitochondrial matrix"/>
    <property type="evidence" value="ECO:0007669"/>
    <property type="project" value="UniProtKB-SubCell"/>
</dbReference>
<dbReference type="InterPro" id="IPR030382">
    <property type="entry name" value="MeTrfase_TRM5/TYW2"/>
</dbReference>
<evidence type="ECO:0000313" key="14">
    <source>
        <dbReference type="Proteomes" id="UP000046393"/>
    </source>
</evidence>
<proteinExistence type="inferred from homology"/>
<dbReference type="Pfam" id="PF25133">
    <property type="entry name" value="TYW2_N_2"/>
    <property type="match status" value="1"/>
</dbReference>
<sequence length="534" mass="59893">MTGFSSILPPERVRGITKLSEFEKKSVLVPCLQISSQFAAAVIKLAVVRSFVVEKQSDKLRPAVDVPGTSGEKYILFDPEKINDSAKSTIVNAVQRLVGNTLQFQRFSFEVGYSDWNAKTCINAVLPKGMIFSGFTQAGHIVHVNLREELLPYKYVVGQILRDKISRCRTVVNKLGLIDNEFRTFQMDLLAGDADYITTVVSDGIKFKIDFSKTFWNTRLTTEHGRIWKKFDKQCVVFDCCTGVGPFVLPAARIPVRSIYANDLNPDCVSFLKENIKLNKLENYGNFYVSNLDANVFIRNVIGKELRNLILNNGSPAGTESSKVVENGPEAVSIVHILMNLPAKSLTFLKSFRGLLSDLCSVKLKDKLPFPILVHCHFFVKADSDVPVKWYSDHGVSAVKSNIGVTDVTIEEIHFVRKVAGRKWMLCVSFKVPSSVLFERVDESHSELKNTTEESETSEVDNQTDEEIFSSDCDCCKNQTAIEKTEISCVYDNDMSQESDTDSQKISKGQKRQLCQPKQDVTEPNSKRSLLNSD</sequence>
<dbReference type="InterPro" id="IPR029063">
    <property type="entry name" value="SAM-dependent_MTases_sf"/>
</dbReference>
<evidence type="ECO:0000256" key="2">
    <source>
        <dbReference type="ARBA" id="ARBA00022490"/>
    </source>
</evidence>
<feature type="binding site" evidence="11">
    <location>
        <position position="224"/>
    </location>
    <ligand>
        <name>S-adenosyl-L-methionine</name>
        <dbReference type="ChEBI" id="CHEBI:59789"/>
    </ligand>
</feature>
<comment type="subunit">
    <text evidence="11">Monomer.</text>
</comment>
<evidence type="ECO:0000256" key="1">
    <source>
        <dbReference type="ARBA" id="ARBA00009775"/>
    </source>
</evidence>
<evidence type="ECO:0000313" key="15">
    <source>
        <dbReference type="WBParaSite" id="SMUV_0000410601-mRNA-1"/>
    </source>
</evidence>
<evidence type="ECO:0000256" key="3">
    <source>
        <dbReference type="ARBA" id="ARBA00022603"/>
    </source>
</evidence>
<dbReference type="SUPFAM" id="SSF53335">
    <property type="entry name" value="S-adenosyl-L-methionine-dependent methyltransferases"/>
    <property type="match status" value="1"/>
</dbReference>
<dbReference type="Gene3D" id="3.40.50.150">
    <property type="entry name" value="Vaccinia Virus protein VP39"/>
    <property type="match status" value="1"/>
</dbReference>
<dbReference type="PROSITE" id="PS51684">
    <property type="entry name" value="SAM_MT_TRM5_TYW2"/>
    <property type="match status" value="1"/>
</dbReference>
<keyword evidence="5 11" id="KW-0949">S-adenosyl-L-methionine</keyword>
<dbReference type="HAMAP" id="MF_03152">
    <property type="entry name" value="TRM5"/>
    <property type="match status" value="1"/>
</dbReference>
<feature type="binding site" evidence="11">
    <location>
        <begin position="263"/>
        <end position="264"/>
    </location>
    <ligand>
        <name>S-adenosyl-L-methionine</name>
        <dbReference type="ChEBI" id="CHEBI:59789"/>
    </ligand>
</feature>
<feature type="binding site" evidence="11">
    <location>
        <position position="340"/>
    </location>
    <ligand>
        <name>S-adenosyl-L-methionine</name>
        <dbReference type="ChEBI" id="CHEBI:59789"/>
    </ligand>
</feature>
<dbReference type="GO" id="GO:0070901">
    <property type="term" value="P:mitochondrial tRNA methylation"/>
    <property type="evidence" value="ECO:0007669"/>
    <property type="project" value="UniProtKB-ARBA"/>
</dbReference>
<dbReference type="FunFam" id="3.30.300.110:FF:000001">
    <property type="entry name" value="tRNA (guanine(37)-N1)-methyltransferase"/>
    <property type="match status" value="1"/>
</dbReference>
<organism evidence="14 15">
    <name type="scientific">Syphacia muris</name>
    <dbReference type="NCBI Taxonomy" id="451379"/>
    <lineage>
        <taxon>Eukaryota</taxon>
        <taxon>Metazoa</taxon>
        <taxon>Ecdysozoa</taxon>
        <taxon>Nematoda</taxon>
        <taxon>Chromadorea</taxon>
        <taxon>Rhabditida</taxon>
        <taxon>Spirurina</taxon>
        <taxon>Oxyuridomorpha</taxon>
        <taxon>Oxyuroidea</taxon>
        <taxon>Oxyuridae</taxon>
        <taxon>Syphacia</taxon>
    </lineage>
</organism>
<keyword evidence="3 11" id="KW-0489">Methyltransferase</keyword>
<keyword evidence="8 11" id="KW-0539">Nucleus</keyword>
<feature type="compositionally biased region" description="Polar residues" evidence="12">
    <location>
        <begin position="522"/>
        <end position="534"/>
    </location>
</feature>
<comment type="subcellular location">
    <subcellularLocation>
        <location evidence="11">Mitochondrion matrix</location>
    </subcellularLocation>
    <subcellularLocation>
        <location evidence="11">Nucleus</location>
    </subcellularLocation>
    <subcellularLocation>
        <location evidence="11">Cytoplasm</location>
    </subcellularLocation>
    <text evidence="11">Predominantly in the mitochondria and in the nucleus.</text>
</comment>
<dbReference type="CDD" id="cd02440">
    <property type="entry name" value="AdoMet_MTases"/>
    <property type="match status" value="1"/>
</dbReference>
<evidence type="ECO:0000256" key="12">
    <source>
        <dbReference type="SAM" id="MobiDB-lite"/>
    </source>
</evidence>
<evidence type="ECO:0000259" key="13">
    <source>
        <dbReference type="PROSITE" id="PS51684"/>
    </source>
</evidence>
<keyword evidence="4 11" id="KW-0808">Transferase</keyword>
<feature type="binding site" evidence="11">
    <location>
        <begin position="293"/>
        <end position="294"/>
    </location>
    <ligand>
        <name>S-adenosyl-L-methionine</name>
        <dbReference type="ChEBI" id="CHEBI:59789"/>
    </ligand>
</feature>
<keyword evidence="2 11" id="KW-0963">Cytoplasm</keyword>
<comment type="function">
    <text evidence="9">Involved in mitochondrial tRNA methylation. Specifically methylates the N1 position of guanosine-37 in various tRNAs. Methylation is not dependent on the nature of the nucleoside 5' of the target nucleoside. This is the first step in the biosynthesis of wybutosine (yW), a modified base adjacent to the anticodon of tRNAs and required for accurate decoding.</text>
</comment>
<comment type="similarity">
    <text evidence="1">Belongs to the class I-like SAM-binding methyltransferase superfamily. TRM5/TYW2 family.</text>
</comment>
<dbReference type="GO" id="GO:0052906">
    <property type="term" value="F:tRNA (guanine(37)-N1)-methyltransferase activity"/>
    <property type="evidence" value="ECO:0007669"/>
    <property type="project" value="UniProtKB-UniRule"/>
</dbReference>
<comment type="similarity">
    <text evidence="11">Belongs to the TRM5 / TYW2 family.</text>
</comment>
<keyword evidence="14" id="KW-1185">Reference proteome</keyword>
<dbReference type="EC" id="2.1.1.228" evidence="11"/>
<dbReference type="GO" id="GO:0002939">
    <property type="term" value="P:tRNA N1-guanine methylation"/>
    <property type="evidence" value="ECO:0007669"/>
    <property type="project" value="TreeGrafter"/>
</dbReference>
<evidence type="ECO:0000256" key="10">
    <source>
        <dbReference type="ARBA" id="ARBA00047783"/>
    </source>
</evidence>
<reference evidence="15" key="1">
    <citation type="submission" date="2017-02" db="UniProtKB">
        <authorList>
            <consortium name="WormBaseParasite"/>
        </authorList>
    </citation>
    <scope>IDENTIFICATION</scope>
</reference>
<dbReference type="Gene3D" id="3.30.300.110">
    <property type="entry name" value="Met-10+ protein-like domains"/>
    <property type="match status" value="1"/>
</dbReference>
<keyword evidence="7 11" id="KW-0496">Mitochondrion</keyword>
<evidence type="ECO:0000256" key="4">
    <source>
        <dbReference type="ARBA" id="ARBA00022679"/>
    </source>
</evidence>
<dbReference type="WBParaSite" id="SMUV_0000410601-mRNA-1">
    <property type="protein sequence ID" value="SMUV_0000410601-mRNA-1"/>
    <property type="gene ID" value="SMUV_0000410601"/>
</dbReference>
<evidence type="ECO:0000256" key="9">
    <source>
        <dbReference type="ARBA" id="ARBA00045951"/>
    </source>
</evidence>
<dbReference type="AlphaFoldDB" id="A0A0N5AI72"/>
<evidence type="ECO:0000256" key="11">
    <source>
        <dbReference type="HAMAP-Rule" id="MF_03152"/>
    </source>
</evidence>
<dbReference type="PANTHER" id="PTHR23245">
    <property type="entry name" value="TRNA METHYLTRANSFERASE"/>
    <property type="match status" value="1"/>
</dbReference>
<dbReference type="Pfam" id="PF02475">
    <property type="entry name" value="TRM5-TYW2_MTfase"/>
    <property type="match status" value="1"/>
</dbReference>
<keyword evidence="6 11" id="KW-0819">tRNA processing</keyword>
<protein>
    <recommendedName>
        <fullName evidence="11">tRNA (guanine(37)-N1)-methyltransferase</fullName>
        <ecNumber evidence="11">2.1.1.228</ecNumber>
    </recommendedName>
    <alternativeName>
        <fullName evidence="11">M1G-methyltransferase</fullName>
    </alternativeName>
    <alternativeName>
        <fullName evidence="11">tRNA [GM37] methyltransferase</fullName>
    </alternativeName>
    <alternativeName>
        <fullName evidence="11">tRNA methyltransferase 5 homolog</fullName>
    </alternativeName>
</protein>
<dbReference type="InterPro" id="IPR056743">
    <property type="entry name" value="TRM5-TYW2-like_MTfase"/>
</dbReference>
<evidence type="ECO:0000256" key="6">
    <source>
        <dbReference type="ARBA" id="ARBA00022694"/>
    </source>
</evidence>
<dbReference type="GO" id="GO:0005634">
    <property type="term" value="C:nucleus"/>
    <property type="evidence" value="ECO:0007669"/>
    <property type="project" value="UniProtKB-SubCell"/>
</dbReference>
<dbReference type="InterPro" id="IPR056744">
    <property type="entry name" value="TRM5/TYW2-like_N"/>
</dbReference>
<feature type="region of interest" description="Disordered" evidence="12">
    <location>
        <begin position="492"/>
        <end position="534"/>
    </location>
</feature>
<evidence type="ECO:0000256" key="5">
    <source>
        <dbReference type="ARBA" id="ARBA00022691"/>
    </source>
</evidence>
<dbReference type="STRING" id="451379.A0A0N5AI72"/>
<evidence type="ECO:0000256" key="8">
    <source>
        <dbReference type="ARBA" id="ARBA00023242"/>
    </source>
</evidence>
<dbReference type="PANTHER" id="PTHR23245:SF36">
    <property type="entry name" value="TRNA (GUANINE(37)-N1)-METHYLTRANSFERASE"/>
    <property type="match status" value="1"/>
</dbReference>